<evidence type="ECO:0000256" key="1">
    <source>
        <dbReference type="ARBA" id="ARBA00010528"/>
    </source>
</evidence>
<dbReference type="PATRIC" id="fig|1685124.3.peg.1247"/>
<gene>
    <name evidence="8" type="primary">rpl4lp</name>
    <name evidence="6" type="synonym">rpl4</name>
    <name evidence="8" type="ORF">AC477_06040</name>
</gene>
<dbReference type="SUPFAM" id="SSF52166">
    <property type="entry name" value="Ribosomal protein L4"/>
    <property type="match status" value="1"/>
</dbReference>
<organism evidence="8 9">
    <name type="scientific">miscellaneous Crenarchaeota group-1 archaeon SG8-32-1</name>
    <dbReference type="NCBI Taxonomy" id="1685124"/>
    <lineage>
        <taxon>Archaea</taxon>
        <taxon>Candidatus Bathyarchaeota</taxon>
        <taxon>MCG-1</taxon>
    </lineage>
</organism>
<dbReference type="NCBIfam" id="TIGR03672">
    <property type="entry name" value="rpl4p_arch"/>
    <property type="match status" value="1"/>
</dbReference>
<dbReference type="GO" id="GO:0003735">
    <property type="term" value="F:structural constituent of ribosome"/>
    <property type="evidence" value="ECO:0007669"/>
    <property type="project" value="InterPro"/>
</dbReference>
<dbReference type="Gene3D" id="3.40.1370.10">
    <property type="match status" value="1"/>
</dbReference>
<keyword evidence="5 6" id="KW-0687">Ribonucleoprotein</keyword>
<comment type="function">
    <text evidence="6">Forms part of the polypeptide exit tunnel.</text>
</comment>
<dbReference type="FunFam" id="3.40.1370.10:FF:000011">
    <property type="entry name" value="50S ribosomal protein L4"/>
    <property type="match status" value="1"/>
</dbReference>
<comment type="caution">
    <text evidence="8">The sequence shown here is derived from an EMBL/GenBank/DDBJ whole genome shotgun (WGS) entry which is preliminary data.</text>
</comment>
<dbReference type="HAMAP" id="MF_01328_A">
    <property type="entry name" value="Ribosomal_uL4_A"/>
    <property type="match status" value="1"/>
</dbReference>
<evidence type="ECO:0000256" key="7">
    <source>
        <dbReference type="SAM" id="MobiDB-lite"/>
    </source>
</evidence>
<evidence type="ECO:0000313" key="9">
    <source>
        <dbReference type="Proteomes" id="UP000037237"/>
    </source>
</evidence>
<comment type="subunit">
    <text evidence="6">Part of the 50S ribosomal subunit.</text>
</comment>
<evidence type="ECO:0000256" key="3">
    <source>
        <dbReference type="ARBA" id="ARBA00022884"/>
    </source>
</evidence>
<dbReference type="GO" id="GO:1990904">
    <property type="term" value="C:ribonucleoprotein complex"/>
    <property type="evidence" value="ECO:0007669"/>
    <property type="project" value="UniProtKB-KW"/>
</dbReference>
<dbReference type="InterPro" id="IPR002136">
    <property type="entry name" value="Ribosomal_uL4"/>
</dbReference>
<dbReference type="GO" id="GO:0006412">
    <property type="term" value="P:translation"/>
    <property type="evidence" value="ECO:0007669"/>
    <property type="project" value="UniProtKB-UniRule"/>
</dbReference>
<keyword evidence="2 6" id="KW-0699">rRNA-binding</keyword>
<dbReference type="InterPro" id="IPR045240">
    <property type="entry name" value="Ribosomal_uL4_euk/arch"/>
</dbReference>
<evidence type="ECO:0000256" key="4">
    <source>
        <dbReference type="ARBA" id="ARBA00022980"/>
    </source>
</evidence>
<dbReference type="InterPro" id="IPR019970">
    <property type="entry name" value="Ribosomall_uL4-arc"/>
</dbReference>
<comment type="function">
    <text evidence="6">One of the primary rRNA binding proteins, this protein initially binds near the 5'-end of the 23S rRNA. It is important during the early stages of 50S assembly. It makes multiple contacts with different domains of the 23S rRNA in the assembled 50S subunit and ribosome.</text>
</comment>
<comment type="similarity">
    <text evidence="1 6">Belongs to the universal ribosomal protein uL4 family.</text>
</comment>
<evidence type="ECO:0000256" key="6">
    <source>
        <dbReference type="HAMAP-Rule" id="MF_01328"/>
    </source>
</evidence>
<evidence type="ECO:0000256" key="2">
    <source>
        <dbReference type="ARBA" id="ARBA00022730"/>
    </source>
</evidence>
<reference evidence="8 9" key="1">
    <citation type="submission" date="2015-06" db="EMBL/GenBank/DDBJ databases">
        <title>New insights into the roles of widespread benthic archaea in carbon and nitrogen cycling.</title>
        <authorList>
            <person name="Lazar C.S."/>
            <person name="Baker B.J."/>
            <person name="Seitz K.W."/>
            <person name="Hyde A.S."/>
            <person name="Dick G.J."/>
            <person name="Hinrichs K.-U."/>
            <person name="Teske A.P."/>
        </authorList>
    </citation>
    <scope>NUCLEOTIDE SEQUENCE [LARGE SCALE GENOMIC DNA]</scope>
    <source>
        <strain evidence="8">SG8-32-1</strain>
    </source>
</reference>
<feature type="region of interest" description="Disordered" evidence="7">
    <location>
        <begin position="81"/>
        <end position="107"/>
    </location>
</feature>
<keyword evidence="4 6" id="KW-0689">Ribosomal protein</keyword>
<evidence type="ECO:0000313" key="8">
    <source>
        <dbReference type="EMBL" id="KON29318.1"/>
    </source>
</evidence>
<dbReference type="AlphaFoldDB" id="A0A0M0BL96"/>
<feature type="region of interest" description="Disordered" evidence="7">
    <location>
        <begin position="45"/>
        <end position="64"/>
    </location>
</feature>
<dbReference type="EMBL" id="LFWU01000161">
    <property type="protein sequence ID" value="KON29318.1"/>
    <property type="molecule type" value="Genomic_DNA"/>
</dbReference>
<accession>A0A0M0BL96</accession>
<evidence type="ECO:0000256" key="5">
    <source>
        <dbReference type="ARBA" id="ARBA00023274"/>
    </source>
</evidence>
<dbReference type="Proteomes" id="UP000037237">
    <property type="component" value="Unassembled WGS sequence"/>
</dbReference>
<dbReference type="GO" id="GO:0019843">
    <property type="term" value="F:rRNA binding"/>
    <property type="evidence" value="ECO:0007669"/>
    <property type="project" value="UniProtKB-UniRule"/>
</dbReference>
<keyword evidence="3 6" id="KW-0694">RNA-binding</keyword>
<name>A0A0M0BL96_9ARCH</name>
<proteinExistence type="inferred from homology"/>
<dbReference type="PANTHER" id="PTHR19431">
    <property type="entry name" value="60S RIBOSOMAL PROTEIN L4"/>
    <property type="match status" value="1"/>
</dbReference>
<sequence>MGTISAKVFDLNGKEVAKLNLPQIFNTPKRPDVIKRAVVAIQSHKIQPQGRDPMAGKRNTAESRGTGLGIARIPRLKERGQRGAFAPGTVGGRSAHPPEAEKKIKKKIPRKENRLALRSAIAATGSKETVASRGHIIDEIPDFPLVIVDEIQSLKKTKDVEEALMNLGVWPDIFRAKESRKVRAGKGKMRGRKMKQAVGPLLVITKNNGVAEAARNLPGIEIVSVENLNAELLAPGTHPGRLTVWTNSAFEKLEQVFGGK</sequence>
<dbReference type="InterPro" id="IPR023574">
    <property type="entry name" value="Ribosomal_uL4_dom_sf"/>
</dbReference>
<protein>
    <recommendedName>
        <fullName evidence="6">Large ribosomal subunit protein uL4</fullName>
    </recommendedName>
</protein>
<dbReference type="GO" id="GO:0005840">
    <property type="term" value="C:ribosome"/>
    <property type="evidence" value="ECO:0007669"/>
    <property type="project" value="UniProtKB-KW"/>
</dbReference>
<dbReference type="Pfam" id="PF00573">
    <property type="entry name" value="Ribosomal_L4"/>
    <property type="match status" value="1"/>
</dbReference>